<dbReference type="AlphaFoldDB" id="A0A815R9Q6"/>
<proteinExistence type="predicted"/>
<dbReference type="InterPro" id="IPR003118">
    <property type="entry name" value="Pointed_dom"/>
</dbReference>
<keyword evidence="6" id="KW-1185">Reference proteome</keyword>
<evidence type="ECO:0000313" key="3">
    <source>
        <dbReference type="EMBL" id="CAF1474507.1"/>
    </source>
</evidence>
<comment type="caution">
    <text evidence="3">The sequence shown here is derived from an EMBL/GenBank/DDBJ whole genome shotgun (WGS) entry which is preliminary data.</text>
</comment>
<sequence>MAESQALPSDVRNWTVENVQTWLLLMKEQYSLLDLNVNDFRFNGLALLRRMEKQFESINEPGHLLVIRSLLSDLTKPQTTKKKVKRTSLPAISGSDWTSSTLDHFSITFMNKTTLQDFAPELVKYGLSTRAKTLIGDCETINLVEISRNEHVKRSHQDQHLFKLLCLVQTEYHNLESVVDDLMIALLGYLGFNDNNLLVM</sequence>
<dbReference type="SUPFAM" id="SSF47769">
    <property type="entry name" value="SAM/Pointed domain"/>
    <property type="match status" value="1"/>
</dbReference>
<dbReference type="InterPro" id="IPR013761">
    <property type="entry name" value="SAM/pointed_sf"/>
</dbReference>
<dbReference type="EMBL" id="CAJNOQ010020729">
    <property type="protein sequence ID" value="CAF1474507.1"/>
    <property type="molecule type" value="Genomic_DNA"/>
</dbReference>
<dbReference type="EMBL" id="CAJNOK010002148">
    <property type="protein sequence ID" value="CAF0846932.1"/>
    <property type="molecule type" value="Genomic_DNA"/>
</dbReference>
<feature type="domain" description="PNT" evidence="1">
    <location>
        <begin position="3"/>
        <end position="63"/>
    </location>
</feature>
<evidence type="ECO:0000313" key="5">
    <source>
        <dbReference type="EMBL" id="CAF4341132.1"/>
    </source>
</evidence>
<dbReference type="Pfam" id="PF02198">
    <property type="entry name" value="SAM_PNT"/>
    <property type="match status" value="1"/>
</dbReference>
<dbReference type="Proteomes" id="UP000682733">
    <property type="component" value="Unassembled WGS sequence"/>
</dbReference>
<accession>A0A815R9Q6</accession>
<evidence type="ECO:0000313" key="2">
    <source>
        <dbReference type="EMBL" id="CAF0846932.1"/>
    </source>
</evidence>
<evidence type="ECO:0000313" key="4">
    <source>
        <dbReference type="EMBL" id="CAF3632155.1"/>
    </source>
</evidence>
<gene>
    <name evidence="3" type="ORF">GPM918_LOCUS35588</name>
    <name evidence="2" type="ORF">OVA965_LOCUS6940</name>
    <name evidence="5" type="ORF">SRO942_LOCUS36304</name>
    <name evidence="4" type="ORF">TMI583_LOCUS6936</name>
</gene>
<dbReference type="OrthoDB" id="10042983at2759"/>
<dbReference type="Proteomes" id="UP000681722">
    <property type="component" value="Unassembled WGS sequence"/>
</dbReference>
<dbReference type="Gene3D" id="1.10.150.50">
    <property type="entry name" value="Transcription Factor, Ets-1"/>
    <property type="match status" value="1"/>
</dbReference>
<evidence type="ECO:0000313" key="6">
    <source>
        <dbReference type="Proteomes" id="UP000663829"/>
    </source>
</evidence>
<organism evidence="3 6">
    <name type="scientific">Didymodactylos carnosus</name>
    <dbReference type="NCBI Taxonomy" id="1234261"/>
    <lineage>
        <taxon>Eukaryota</taxon>
        <taxon>Metazoa</taxon>
        <taxon>Spiralia</taxon>
        <taxon>Gnathifera</taxon>
        <taxon>Rotifera</taxon>
        <taxon>Eurotatoria</taxon>
        <taxon>Bdelloidea</taxon>
        <taxon>Philodinida</taxon>
        <taxon>Philodinidae</taxon>
        <taxon>Didymodactylos</taxon>
    </lineage>
</organism>
<dbReference type="Proteomes" id="UP000663829">
    <property type="component" value="Unassembled WGS sequence"/>
</dbReference>
<reference evidence="3" key="1">
    <citation type="submission" date="2021-02" db="EMBL/GenBank/DDBJ databases">
        <authorList>
            <person name="Nowell W R."/>
        </authorList>
    </citation>
    <scope>NUCLEOTIDE SEQUENCE</scope>
</reference>
<protein>
    <recommendedName>
        <fullName evidence="1">PNT domain-containing protein</fullName>
    </recommendedName>
</protein>
<dbReference type="EMBL" id="CAJOBA010002148">
    <property type="protein sequence ID" value="CAF3632155.1"/>
    <property type="molecule type" value="Genomic_DNA"/>
</dbReference>
<evidence type="ECO:0000259" key="1">
    <source>
        <dbReference type="Pfam" id="PF02198"/>
    </source>
</evidence>
<name>A0A815R9Q6_9BILA</name>
<dbReference type="Proteomes" id="UP000677228">
    <property type="component" value="Unassembled WGS sequence"/>
</dbReference>
<dbReference type="GO" id="GO:0043565">
    <property type="term" value="F:sequence-specific DNA binding"/>
    <property type="evidence" value="ECO:0007669"/>
    <property type="project" value="InterPro"/>
</dbReference>
<dbReference type="EMBL" id="CAJOBC010086195">
    <property type="protein sequence ID" value="CAF4341132.1"/>
    <property type="molecule type" value="Genomic_DNA"/>
</dbReference>